<evidence type="ECO:0000256" key="1">
    <source>
        <dbReference type="SAM" id="MobiDB-lite"/>
    </source>
</evidence>
<dbReference type="AlphaFoldDB" id="A0ABD3EHJ7"/>
<comment type="caution">
    <text evidence="2">The sequence shown here is derived from an EMBL/GenBank/DDBJ whole genome shotgun (WGS) entry which is preliminary data.</text>
</comment>
<feature type="region of interest" description="Disordered" evidence="1">
    <location>
        <begin position="1"/>
        <end position="35"/>
    </location>
</feature>
<dbReference type="Proteomes" id="UP001632038">
    <property type="component" value="Unassembled WGS sequence"/>
</dbReference>
<name>A0ABD3EHJ7_9LAMI</name>
<accession>A0ABD3EHJ7</accession>
<keyword evidence="3" id="KW-1185">Reference proteome</keyword>
<reference evidence="3" key="1">
    <citation type="journal article" date="2024" name="IScience">
        <title>Strigolactones Initiate the Formation of Haustorium-like Structures in Castilleja.</title>
        <authorList>
            <person name="Buerger M."/>
            <person name="Peterson D."/>
            <person name="Chory J."/>
        </authorList>
    </citation>
    <scope>NUCLEOTIDE SEQUENCE [LARGE SCALE GENOMIC DNA]</scope>
</reference>
<sequence>MPKKPSSSRVSRKNKTPKIGSNGIRKPKNRKVNSMAEKDCEVIDVDSYSSPDIKSTPLRAVYCLKNRDQIKDAEGQEECFILDFDPYDDSSEKSKFLLRECLDNGDADLHVVAERGQMGTSYMGPVYRTSQPDNEKIHISESIIWAKPIKKIPTQQQRINANNRLSVFFTPRGTNQDSDLRKPKPSIILHHQFFEKKGISLCCMPPSHVNCFKIATCKLRALHRASPLQIISVSASTIPEACSLQLKATRKVTQIPKFRLTCRIGIWSFCRASGFPKIP</sequence>
<dbReference type="EMBL" id="JAVIJP010000005">
    <property type="protein sequence ID" value="KAL3653729.1"/>
    <property type="molecule type" value="Genomic_DNA"/>
</dbReference>
<evidence type="ECO:0000313" key="3">
    <source>
        <dbReference type="Proteomes" id="UP001632038"/>
    </source>
</evidence>
<evidence type="ECO:0000313" key="2">
    <source>
        <dbReference type="EMBL" id="KAL3653729.1"/>
    </source>
</evidence>
<protein>
    <submittedName>
        <fullName evidence="2">Uncharacterized protein</fullName>
    </submittedName>
</protein>
<organism evidence="2 3">
    <name type="scientific">Castilleja foliolosa</name>
    <dbReference type="NCBI Taxonomy" id="1961234"/>
    <lineage>
        <taxon>Eukaryota</taxon>
        <taxon>Viridiplantae</taxon>
        <taxon>Streptophyta</taxon>
        <taxon>Embryophyta</taxon>
        <taxon>Tracheophyta</taxon>
        <taxon>Spermatophyta</taxon>
        <taxon>Magnoliopsida</taxon>
        <taxon>eudicotyledons</taxon>
        <taxon>Gunneridae</taxon>
        <taxon>Pentapetalae</taxon>
        <taxon>asterids</taxon>
        <taxon>lamiids</taxon>
        <taxon>Lamiales</taxon>
        <taxon>Orobanchaceae</taxon>
        <taxon>Pedicularideae</taxon>
        <taxon>Castillejinae</taxon>
        <taxon>Castilleja</taxon>
    </lineage>
</organism>
<proteinExistence type="predicted"/>
<gene>
    <name evidence="2" type="ORF">CASFOL_003410</name>
</gene>